<dbReference type="InParanoid" id="A0A078AM68"/>
<proteinExistence type="predicted"/>
<reference evidence="1 2" key="1">
    <citation type="submission" date="2014-06" db="EMBL/GenBank/DDBJ databases">
        <authorList>
            <person name="Swart Estienne"/>
        </authorList>
    </citation>
    <scope>NUCLEOTIDE SEQUENCE [LARGE SCALE GENOMIC DNA]</scope>
    <source>
        <strain evidence="1 2">130c</strain>
    </source>
</reference>
<keyword evidence="2" id="KW-1185">Reference proteome</keyword>
<name>A0A078AM68_STYLE</name>
<dbReference type="EMBL" id="CCKQ01011742">
    <property type="protein sequence ID" value="CDW83314.1"/>
    <property type="molecule type" value="Genomic_DNA"/>
</dbReference>
<evidence type="ECO:0000313" key="2">
    <source>
        <dbReference type="Proteomes" id="UP000039865"/>
    </source>
</evidence>
<gene>
    <name evidence="1" type="primary">Contig452.g498</name>
    <name evidence="1" type="ORF">STYLEM_12357</name>
</gene>
<dbReference type="Proteomes" id="UP000039865">
    <property type="component" value="Unassembled WGS sequence"/>
</dbReference>
<accession>A0A078AM68</accession>
<evidence type="ECO:0000313" key="1">
    <source>
        <dbReference type="EMBL" id="CDW83314.1"/>
    </source>
</evidence>
<organism evidence="1 2">
    <name type="scientific">Stylonychia lemnae</name>
    <name type="common">Ciliate</name>
    <dbReference type="NCBI Taxonomy" id="5949"/>
    <lineage>
        <taxon>Eukaryota</taxon>
        <taxon>Sar</taxon>
        <taxon>Alveolata</taxon>
        <taxon>Ciliophora</taxon>
        <taxon>Intramacronucleata</taxon>
        <taxon>Spirotrichea</taxon>
        <taxon>Stichotrichia</taxon>
        <taxon>Sporadotrichida</taxon>
        <taxon>Oxytrichidae</taxon>
        <taxon>Stylonychinae</taxon>
        <taxon>Stylonychia</taxon>
    </lineage>
</organism>
<dbReference type="AlphaFoldDB" id="A0A078AM68"/>
<sequence>MSDILVIKANAAKFAEEVQNLNIMQHHQLLARYDHFSQRRKIHRRQRIADQIRDLAVTKTLVNQEKDLFEGADSCRVEEIIIEQLEKKSQKQQHVNEKSAVHRLKQQMNKRKMQDARSSLGKSDVESKISEFVPIESTPILDQQQLLHPNQQQTPQQFFEKRLRNMSQITFRSPQFMTPISDEKLQIVKLQSQVNSRAAPILEILRNKHQNLSNSSQTQTALPSPTFRHKASSFGIQTRGSQHRMVLDLRDTSLYKNIDQIKGRFYIEDMIEQQGKQKIKSYIALYPSKIMSEKDKNEIGSEDILEKMQHQRISSCSSARIKPINFQSSSFHNNRVQSQPQDNGFLCNNF</sequence>
<protein>
    <submittedName>
        <fullName evidence="1">Uncharacterized protein</fullName>
    </submittedName>
</protein>